<evidence type="ECO:0000256" key="3">
    <source>
        <dbReference type="ARBA" id="ARBA00023180"/>
    </source>
</evidence>
<dbReference type="InterPro" id="IPR017853">
    <property type="entry name" value="GH"/>
</dbReference>
<dbReference type="GO" id="GO:0004415">
    <property type="term" value="F:hyalurononglucosaminidase activity"/>
    <property type="evidence" value="ECO:0007669"/>
    <property type="project" value="UniProtKB-UniRule"/>
</dbReference>
<feature type="chain" id="PRO_5022843378" description="Hyaluronidase" evidence="5">
    <location>
        <begin position="32"/>
        <end position="423"/>
    </location>
</feature>
<protein>
    <recommendedName>
        <fullName evidence="4">Hyaluronidase</fullName>
        <ecNumber evidence="4">3.2.1.35</ecNumber>
    </recommendedName>
</protein>
<dbReference type="Pfam" id="PF01630">
    <property type="entry name" value="Glyco_hydro_56"/>
    <property type="match status" value="1"/>
</dbReference>
<keyword evidence="5" id="KW-0732">Signal</keyword>
<evidence type="ECO:0000256" key="2">
    <source>
        <dbReference type="ARBA" id="ARBA00023157"/>
    </source>
</evidence>
<name>A0A5E4MQJ8_9HEMI</name>
<evidence type="ECO:0000256" key="1">
    <source>
        <dbReference type="ARBA" id="ARBA00008871"/>
    </source>
</evidence>
<proteinExistence type="inferred from homology"/>
<dbReference type="OrthoDB" id="5796153at2759"/>
<accession>A0A5E4MQJ8</accession>
<dbReference type="Gene3D" id="3.20.20.70">
    <property type="entry name" value="Aldolase class I"/>
    <property type="match status" value="1"/>
</dbReference>
<dbReference type="AlphaFoldDB" id="A0A5E4MQJ8"/>
<keyword evidence="7" id="KW-1185">Reference proteome</keyword>
<dbReference type="EMBL" id="CABPRJ010000973">
    <property type="protein sequence ID" value="VVC33728.1"/>
    <property type="molecule type" value="Genomic_DNA"/>
</dbReference>
<evidence type="ECO:0000313" key="7">
    <source>
        <dbReference type="Proteomes" id="UP000325440"/>
    </source>
</evidence>
<comment type="catalytic activity">
    <reaction evidence="4">
        <text>Random hydrolysis of (1-&gt;4)-linkages between N-acetyl-beta-D-glucosamine and D-glucuronate residues in hyaluronate.</text>
        <dbReference type="EC" id="3.2.1.35"/>
    </reaction>
</comment>
<feature type="signal peptide" evidence="5">
    <location>
        <begin position="1"/>
        <end position="31"/>
    </location>
</feature>
<dbReference type="PRINTS" id="PR00846">
    <property type="entry name" value="GLHYDRLASE56"/>
</dbReference>
<dbReference type="SMR" id="A0A5E4MQJ8"/>
<dbReference type="InterPro" id="IPR018155">
    <property type="entry name" value="Hyaluronidase"/>
</dbReference>
<keyword evidence="2" id="KW-1015">Disulfide bond</keyword>
<dbReference type="GO" id="GO:0005975">
    <property type="term" value="P:carbohydrate metabolic process"/>
    <property type="evidence" value="ECO:0007669"/>
    <property type="project" value="InterPro"/>
</dbReference>
<evidence type="ECO:0000313" key="6">
    <source>
        <dbReference type="EMBL" id="VVC33728.1"/>
    </source>
</evidence>
<comment type="similarity">
    <text evidence="1 4">Belongs to the glycosyl hydrolase 56 family.</text>
</comment>
<evidence type="ECO:0000256" key="5">
    <source>
        <dbReference type="SAM" id="SignalP"/>
    </source>
</evidence>
<sequence>MTSYITTTTRSLPRALHVPLVLLLLVPHASSFSISWLFEDNTYRGTSSPKYYDEYPSGTEEIGEYNDVFNEFRVYWNVPTFQCHKYGYNFTEVAEWGIQHNADDSFRGDKISLLYDPGLFPALLQGGSSSRDYVVRNGGVPHEGNLTKHLDLFAQELVSRLIPDPNFSGLAVIDFEHWRPIYDENFGSLMMYKDYSMDLEKYNHPFWQKQDLQKEASRKFEKSASQFLIRTLQIARSLRPYASWGYYGYPFCFNYTPKNNRAKCSENVMKNNEKSKWLFDESTAIYPSLYFKYENMNSDKRAKFMQGRMEESMRVMQMCNSRKVVYPYTWIKYYDTKEFVDKADLMNSFTIPKDNDAAGVIIWGASNDVNTERKCKAMHNYLTGVLGPTLKTFYKNNRKAAKIKKEKAIATVAADSVFDYFAY</sequence>
<keyword evidence="4 6" id="KW-0378">Hydrolase</keyword>
<evidence type="ECO:0000256" key="4">
    <source>
        <dbReference type="RuleBase" id="RU610713"/>
    </source>
</evidence>
<dbReference type="PANTHER" id="PTHR11769:SF35">
    <property type="entry name" value="HYALURONIDASE"/>
    <property type="match status" value="1"/>
</dbReference>
<gene>
    <name evidence="6" type="ORF">CINCED_3A010863</name>
</gene>
<dbReference type="GO" id="GO:0006952">
    <property type="term" value="P:defense response"/>
    <property type="evidence" value="ECO:0007669"/>
    <property type="project" value="InterPro"/>
</dbReference>
<dbReference type="InterPro" id="IPR001329">
    <property type="entry name" value="Venom_Hyaluronidase"/>
</dbReference>
<organism evidence="6 7">
    <name type="scientific">Cinara cedri</name>
    <dbReference type="NCBI Taxonomy" id="506608"/>
    <lineage>
        <taxon>Eukaryota</taxon>
        <taxon>Metazoa</taxon>
        <taxon>Ecdysozoa</taxon>
        <taxon>Arthropoda</taxon>
        <taxon>Hexapoda</taxon>
        <taxon>Insecta</taxon>
        <taxon>Pterygota</taxon>
        <taxon>Neoptera</taxon>
        <taxon>Paraneoptera</taxon>
        <taxon>Hemiptera</taxon>
        <taxon>Sternorrhyncha</taxon>
        <taxon>Aphidomorpha</taxon>
        <taxon>Aphidoidea</taxon>
        <taxon>Aphididae</taxon>
        <taxon>Lachninae</taxon>
        <taxon>Cinara</taxon>
    </lineage>
</organism>
<keyword evidence="3" id="KW-0325">Glycoprotein</keyword>
<reference evidence="6 7" key="1">
    <citation type="submission" date="2019-08" db="EMBL/GenBank/DDBJ databases">
        <authorList>
            <person name="Alioto T."/>
            <person name="Alioto T."/>
            <person name="Gomez Garrido J."/>
        </authorList>
    </citation>
    <scope>NUCLEOTIDE SEQUENCE [LARGE SCALE GENOMIC DNA]</scope>
</reference>
<dbReference type="SUPFAM" id="SSF51445">
    <property type="entry name" value="(Trans)glycosidases"/>
    <property type="match status" value="1"/>
</dbReference>
<dbReference type="GO" id="GO:0030214">
    <property type="term" value="P:hyaluronan catabolic process"/>
    <property type="evidence" value="ECO:0007669"/>
    <property type="project" value="TreeGrafter"/>
</dbReference>
<dbReference type="Proteomes" id="UP000325440">
    <property type="component" value="Unassembled WGS sequence"/>
</dbReference>
<dbReference type="EC" id="3.2.1.35" evidence="4"/>
<dbReference type="InterPro" id="IPR013785">
    <property type="entry name" value="Aldolase_TIM"/>
</dbReference>
<keyword evidence="4" id="KW-0326">Glycosidase</keyword>
<dbReference type="PRINTS" id="PR00847">
    <property type="entry name" value="HYALURONDASE"/>
</dbReference>
<dbReference type="PANTHER" id="PTHR11769">
    <property type="entry name" value="HYALURONIDASE"/>
    <property type="match status" value="1"/>
</dbReference>